<dbReference type="STRING" id="29354.IO98_19865"/>
<keyword evidence="1" id="KW-0472">Membrane</keyword>
<organism evidence="2 3">
    <name type="scientific">Lacrimispora celerecrescens</name>
    <dbReference type="NCBI Taxonomy" id="29354"/>
    <lineage>
        <taxon>Bacteria</taxon>
        <taxon>Bacillati</taxon>
        <taxon>Bacillota</taxon>
        <taxon>Clostridia</taxon>
        <taxon>Lachnospirales</taxon>
        <taxon>Lachnospiraceae</taxon>
        <taxon>Lacrimispora</taxon>
    </lineage>
</organism>
<keyword evidence="3" id="KW-1185">Reference proteome</keyword>
<reference evidence="2 3" key="1">
    <citation type="submission" date="2014-07" db="EMBL/GenBank/DDBJ databases">
        <title>Draft genome of Clostridium celerecrescens 152B isolated from sediments associated with methane hydrate from Krishna Godavari basin.</title>
        <authorList>
            <person name="Honkalas V.S."/>
            <person name="Dabir A.P."/>
            <person name="Arora P."/>
            <person name="Dhakephalkar P.K."/>
        </authorList>
    </citation>
    <scope>NUCLEOTIDE SEQUENCE [LARGE SCALE GENOMIC DNA]</scope>
    <source>
        <strain evidence="2 3">152B</strain>
    </source>
</reference>
<feature type="transmembrane region" description="Helical" evidence="1">
    <location>
        <begin position="47"/>
        <end position="71"/>
    </location>
</feature>
<keyword evidence="1" id="KW-0812">Transmembrane</keyword>
<evidence type="ECO:0000256" key="1">
    <source>
        <dbReference type="SAM" id="Phobius"/>
    </source>
</evidence>
<dbReference type="AlphaFoldDB" id="A0A084JG44"/>
<accession>A0A084JG44</accession>
<dbReference type="OrthoDB" id="1766790at2"/>
<name>A0A084JG44_9FIRM</name>
<protein>
    <submittedName>
        <fullName evidence="2">Uncharacterized protein</fullName>
    </submittedName>
</protein>
<dbReference type="EMBL" id="JPME01000028">
    <property type="protein sequence ID" value="KEZ87928.1"/>
    <property type="molecule type" value="Genomic_DNA"/>
</dbReference>
<dbReference type="RefSeq" id="WP_038283968.1">
    <property type="nucleotide sequence ID" value="NZ_JPME01000028.1"/>
</dbReference>
<proteinExistence type="predicted"/>
<keyword evidence="1" id="KW-1133">Transmembrane helix</keyword>
<evidence type="ECO:0000313" key="2">
    <source>
        <dbReference type="EMBL" id="KEZ87928.1"/>
    </source>
</evidence>
<comment type="caution">
    <text evidence="2">The sequence shown here is derived from an EMBL/GenBank/DDBJ whole genome shotgun (WGS) entry which is preliminary data.</text>
</comment>
<evidence type="ECO:0000313" key="3">
    <source>
        <dbReference type="Proteomes" id="UP000028525"/>
    </source>
</evidence>
<gene>
    <name evidence="2" type="ORF">IO98_19865</name>
</gene>
<sequence length="307" mass="34821">MPFFKEFKRKNNKKIVTLQVQIPFMKQGFLVKRVLSSASRHKKKGSLTIEAALVLPLFLFFMVILMLPMGIMKEGRRIQTALEGAGEEVSQYAYVLHQLKVGEKLEATGIDGFSEEFLDGLTEEGILLFVRKQVEGRAGFERLESATFARSSVLRDGETIDLILDYRVRIPFSVFGLKSIPMTARCCRRAWIGQEGGINGKDGPEDELVYIGKASTRYHRQRTCHYLYNDIEQISFKEIENARNLNGGKYKPCSRCGRFAEENGSVYIMPSGERYHSDRNCSSIMAYVEAVPLSQVRHLGPCSYCSQ</sequence>
<dbReference type="Proteomes" id="UP000028525">
    <property type="component" value="Unassembled WGS sequence"/>
</dbReference>